<dbReference type="GeneID" id="55811029"/>
<gene>
    <name evidence="1" type="primary">83</name>
    <name evidence="1" type="ORF">KBurrousTX_83</name>
</gene>
<reference evidence="1 2" key="1">
    <citation type="submission" date="2018-08" db="EMBL/GenBank/DDBJ databases">
        <authorList>
            <person name="Edupali M."/>
            <person name="Eltaeb M."/>
            <person name="Griswold I."/>
            <person name="Han P."/>
            <person name="Iszauk E."/>
            <person name="Joshi S."/>
            <person name="Kim Y."/>
            <person name="Krakopolsky K."/>
            <person name="Kubyshko V."/>
            <person name="Lee J."/>
            <person name="Lee N.Y."/>
            <person name="Lumaj G."/>
            <person name="Muskovitz J."/>
            <person name="Ning J."/>
            <person name="Noll E."/>
            <person name="Persaud B."/>
            <person name="Shankar N."/>
            <person name="Shim K."/>
            <person name="Srinivasan C."/>
            <person name="Yoon I."/>
            <person name="Zhang S."/>
            <person name="Ziausyte U."/>
            <person name="Jarvik J.W."/>
            <person name="Mcguier N."/>
            <person name="Lopez A.J."/>
            <person name="Garlena R.A."/>
            <person name="Russell D.A."/>
            <person name="Pope W.H."/>
            <person name="Jacobs-Sera D."/>
            <person name="Hatfull G.F."/>
        </authorList>
    </citation>
    <scope>NUCLEOTIDE SEQUENCE [LARGE SCALE GENOMIC DNA]</scope>
</reference>
<organism evidence="1 2">
    <name type="scientific">Arthrobacter phage KBurrousTX</name>
    <dbReference type="NCBI Taxonomy" id="2315608"/>
    <lineage>
        <taxon>Viruses</taxon>
        <taxon>Duplodnaviria</taxon>
        <taxon>Heunggongvirae</taxon>
        <taxon>Uroviricota</taxon>
        <taxon>Caudoviricetes</taxon>
        <taxon>Klausavirus</taxon>
        <taxon>Klausavirus kburrousTX</taxon>
    </lineage>
</organism>
<sequence>MALSETYTDGAAAPEWVKEGGTVAVCQRTHYGVSHSVNKGYVERLTKTQVILNDGRRFSLKNGLRQVGDSKRDPYGPGPLFLADWDSTAVKEALREQFLRNTADQIGAKARAFASEPDGKKAVELIDLLSRWAKRDGMEVPNELAAELKEARAKLNPDPDMVDAMAADLAEAFNFPSKRYARQEVRFVLALARGEDPNGSDVRIL</sequence>
<name>A0A386K958_9CAUD</name>
<protein>
    <submittedName>
        <fullName evidence="1">Uncharacterized protein</fullName>
    </submittedName>
</protein>
<proteinExistence type="predicted"/>
<dbReference type="RefSeq" id="YP_009881756.1">
    <property type="nucleotide sequence ID" value="NC_049442.1"/>
</dbReference>
<evidence type="ECO:0000313" key="2">
    <source>
        <dbReference type="Proteomes" id="UP000278416"/>
    </source>
</evidence>
<dbReference type="KEGG" id="vg:55811029"/>
<accession>A0A386K958</accession>
<keyword evidence="2" id="KW-1185">Reference proteome</keyword>
<dbReference type="Proteomes" id="UP000278416">
    <property type="component" value="Segment"/>
</dbReference>
<dbReference type="EMBL" id="MH744419">
    <property type="protein sequence ID" value="AYD81577.1"/>
    <property type="molecule type" value="Genomic_DNA"/>
</dbReference>
<evidence type="ECO:0000313" key="1">
    <source>
        <dbReference type="EMBL" id="AYD81577.1"/>
    </source>
</evidence>